<dbReference type="InterPro" id="IPR003593">
    <property type="entry name" value="AAA+_ATPase"/>
</dbReference>
<dbReference type="RefSeq" id="WP_311619055.1">
    <property type="nucleotide sequence ID" value="NZ_JAVREV010000011.1"/>
</dbReference>
<dbReference type="Proteomes" id="UP001183615">
    <property type="component" value="Unassembled WGS sequence"/>
</dbReference>
<comment type="caution">
    <text evidence="18">The sequence shown here is derived from an EMBL/GenBank/DDBJ whole genome shotgun (WGS) entry which is preliminary data.</text>
</comment>
<keyword evidence="4" id="KW-0677">Repeat</keyword>
<dbReference type="EMBL" id="JAVREV010000011">
    <property type="protein sequence ID" value="MDT0444800.1"/>
    <property type="molecule type" value="Genomic_DNA"/>
</dbReference>
<feature type="domain" description="ABC transporter" evidence="17">
    <location>
        <begin position="447"/>
        <end position="740"/>
    </location>
</feature>
<accession>A0ABU2S9M5</accession>
<evidence type="ECO:0000256" key="7">
    <source>
        <dbReference type="ARBA" id="ARBA00022769"/>
    </source>
</evidence>
<dbReference type="PANTHER" id="PTHR43152:SF2">
    <property type="entry name" value="DRUG RESISTANCE ABC TRANSPORTER"/>
    <property type="match status" value="1"/>
</dbReference>
<keyword evidence="8" id="KW-0863">Zinc-finger</keyword>
<evidence type="ECO:0000256" key="9">
    <source>
        <dbReference type="ARBA" id="ARBA00022833"/>
    </source>
</evidence>
<keyword evidence="13" id="KW-0234">DNA repair</keyword>
<dbReference type="Pfam" id="PF00005">
    <property type="entry name" value="ABC_tran"/>
    <property type="match status" value="1"/>
</dbReference>
<evidence type="ECO:0000256" key="12">
    <source>
        <dbReference type="ARBA" id="ARBA00023125"/>
    </source>
</evidence>
<evidence type="ECO:0000256" key="10">
    <source>
        <dbReference type="ARBA" id="ARBA00022840"/>
    </source>
</evidence>
<keyword evidence="3" id="KW-0479">Metal-binding</keyword>
<dbReference type="Gene3D" id="1.20.1580.10">
    <property type="entry name" value="ABC transporter ATPase like domain"/>
    <property type="match status" value="2"/>
</dbReference>
<evidence type="ECO:0000256" key="4">
    <source>
        <dbReference type="ARBA" id="ARBA00022737"/>
    </source>
</evidence>
<reference evidence="19" key="1">
    <citation type="submission" date="2023-07" db="EMBL/GenBank/DDBJ databases">
        <title>30 novel species of actinomycetes from the DSMZ collection.</title>
        <authorList>
            <person name="Nouioui I."/>
        </authorList>
    </citation>
    <scope>NUCLEOTIDE SEQUENCE [LARGE SCALE GENOMIC DNA]</scope>
    <source>
        <strain evidence="19">DSM 41886</strain>
    </source>
</reference>
<keyword evidence="9" id="KW-0862">Zinc</keyword>
<dbReference type="PROSITE" id="PS50893">
    <property type="entry name" value="ABC_TRANSPORTER_2"/>
    <property type="match status" value="1"/>
</dbReference>
<keyword evidence="19" id="KW-1185">Reference proteome</keyword>
<evidence type="ECO:0000256" key="16">
    <source>
        <dbReference type="ARBA" id="ARBA00042156"/>
    </source>
</evidence>
<evidence type="ECO:0000256" key="5">
    <source>
        <dbReference type="ARBA" id="ARBA00022741"/>
    </source>
</evidence>
<evidence type="ECO:0000256" key="8">
    <source>
        <dbReference type="ARBA" id="ARBA00022771"/>
    </source>
</evidence>
<dbReference type="InterPro" id="IPR017871">
    <property type="entry name" value="ABC_transporter-like_CS"/>
</dbReference>
<dbReference type="Gene3D" id="3.40.50.300">
    <property type="entry name" value="P-loop containing nucleotide triphosphate hydrolases"/>
    <property type="match status" value="2"/>
</dbReference>
<protein>
    <recommendedName>
        <fullName evidence="15">UvrABC system protein A</fullName>
    </recommendedName>
    <alternativeName>
        <fullName evidence="16">Excinuclease ABC subunit A</fullName>
    </alternativeName>
</protein>
<proteinExistence type="inferred from homology"/>
<dbReference type="Pfam" id="PF17755">
    <property type="entry name" value="UvrA_DNA-bind"/>
    <property type="match status" value="1"/>
</dbReference>
<evidence type="ECO:0000256" key="6">
    <source>
        <dbReference type="ARBA" id="ARBA00022763"/>
    </source>
</evidence>
<evidence type="ECO:0000259" key="17">
    <source>
        <dbReference type="PROSITE" id="PS50893"/>
    </source>
</evidence>
<keyword evidence="10" id="KW-0067">ATP-binding</keyword>
<organism evidence="18 19">
    <name type="scientific">Streptomyces johnsoniae</name>
    <dbReference type="NCBI Taxonomy" id="3075532"/>
    <lineage>
        <taxon>Bacteria</taxon>
        <taxon>Bacillati</taxon>
        <taxon>Actinomycetota</taxon>
        <taxon>Actinomycetes</taxon>
        <taxon>Kitasatosporales</taxon>
        <taxon>Streptomycetaceae</taxon>
        <taxon>Streptomyces</taxon>
    </lineage>
</organism>
<evidence type="ECO:0000256" key="15">
    <source>
        <dbReference type="ARBA" id="ARBA00039316"/>
    </source>
</evidence>
<keyword evidence="2" id="KW-0963">Cytoplasm</keyword>
<dbReference type="InterPro" id="IPR003439">
    <property type="entry name" value="ABC_transporter-like_ATP-bd"/>
</dbReference>
<comment type="similarity">
    <text evidence="14">Belongs to the ABC transporter superfamily. UvrA family.</text>
</comment>
<keyword evidence="12" id="KW-0238">DNA-binding</keyword>
<name>A0ABU2S9M5_9ACTN</name>
<sequence length="755" mass="80475">MARHRGIRITGARTHNLRDVTLEIPRDAITVFTGVSGSGKSSVVFDTIAVESQRQLNETFPWFVRNRLPRYERPLADTVTGLTPAVIVDQRPVGGNARSTVGTMTDIGSALRVLFSRCGTPGAGEASAYSFNDPRGMCPECEGLGRARQVDVAALIDRRRTLNEGALRFPGFRVGSWQWQIFARSGLFDAEKPLRDFTAEEWELLLHGSGFKVSRTGGVGVRNGNTYEGLVRRFTRLYVKRDPSELPEGLRHAVEQVVTRGPCQACGGARLNEAARATRVLGRSLPELAAMEIGDLIGVLRRVRDPVGRPIARSAVAGLRRIEAVGLGYLSLGRETATLSGGEGQRLKTVRHLGSSLTGLTYVFDEPSIGLHPGDVHRLLGLLRQLRDQGNTVLVVEHDRDVVAIADHVIDMGPGAGGNGGEVVFAGPVAGLLAADTATGRALRRGVVLKERVRRPSGWLPVEGARLNNLREVSVRVPTGVLTAVTGVAGSGKSSLIHGELCARHPEAVVVDQAPVGASARSTPATYLGIFDQVRKIFSRVTGEAPGLFSFNSRGACPRCRGRGVIHTDLAYMDPVTTRCAACGGRRFVAEVLEHTVRGKSVADVLDFTAGQAADFFADEPGLARPLRSLAEVGLDYLALGQPLASLSGGERQRVKLAAELHRTGGLYVLDEPTTGLHLADVAALVALLDRLVAAGNTVVVIEHDLDVIAGADWVIDLGPGGGRRVLFEGPPAVLAAAEGPATAEHLRRALGAVR</sequence>
<evidence type="ECO:0000256" key="1">
    <source>
        <dbReference type="ARBA" id="ARBA00004496"/>
    </source>
</evidence>
<comment type="subcellular location">
    <subcellularLocation>
        <location evidence="1">Cytoplasm</location>
    </subcellularLocation>
</comment>
<evidence type="ECO:0000313" key="19">
    <source>
        <dbReference type="Proteomes" id="UP001183615"/>
    </source>
</evidence>
<dbReference type="PROSITE" id="PS00211">
    <property type="entry name" value="ABC_TRANSPORTER_1"/>
    <property type="match status" value="1"/>
</dbReference>
<dbReference type="PANTHER" id="PTHR43152">
    <property type="entry name" value="UVRABC SYSTEM PROTEIN A"/>
    <property type="match status" value="1"/>
</dbReference>
<dbReference type="SUPFAM" id="SSF52540">
    <property type="entry name" value="P-loop containing nucleoside triphosphate hydrolases"/>
    <property type="match status" value="2"/>
</dbReference>
<evidence type="ECO:0000256" key="11">
    <source>
        <dbReference type="ARBA" id="ARBA00022881"/>
    </source>
</evidence>
<dbReference type="Gene3D" id="1.10.8.280">
    <property type="entry name" value="ABC transporter ATPase domain-like"/>
    <property type="match status" value="1"/>
</dbReference>
<dbReference type="InterPro" id="IPR041552">
    <property type="entry name" value="UvrA_DNA-bd"/>
</dbReference>
<keyword evidence="7" id="KW-0228">DNA excision</keyword>
<keyword evidence="6" id="KW-0227">DNA damage</keyword>
<evidence type="ECO:0000256" key="2">
    <source>
        <dbReference type="ARBA" id="ARBA00022490"/>
    </source>
</evidence>
<keyword evidence="11" id="KW-0267">Excision nuclease</keyword>
<gene>
    <name evidence="18" type="ORF">RM779_19660</name>
</gene>
<evidence type="ECO:0000256" key="13">
    <source>
        <dbReference type="ARBA" id="ARBA00023204"/>
    </source>
</evidence>
<evidence type="ECO:0000313" key="18">
    <source>
        <dbReference type="EMBL" id="MDT0444800.1"/>
    </source>
</evidence>
<evidence type="ECO:0000256" key="14">
    <source>
        <dbReference type="ARBA" id="ARBA00038000"/>
    </source>
</evidence>
<evidence type="ECO:0000256" key="3">
    <source>
        <dbReference type="ARBA" id="ARBA00022723"/>
    </source>
</evidence>
<keyword evidence="5" id="KW-0547">Nucleotide-binding</keyword>
<dbReference type="SMART" id="SM00382">
    <property type="entry name" value="AAA"/>
    <property type="match status" value="2"/>
</dbReference>
<dbReference type="InterPro" id="IPR027417">
    <property type="entry name" value="P-loop_NTPase"/>
</dbReference>